<name>A0A498MMH4_LABRO</name>
<evidence type="ECO:0000313" key="2">
    <source>
        <dbReference type="Proteomes" id="UP000290572"/>
    </source>
</evidence>
<sequence length="105" mass="11369">METDIVTGGDVDSVQGGMISLDPVVDGILMDSFCQQQGWVRVYAFFKLISHEFSKEGHPGGANGVKRESITLFVWQGERTSLASPQQALAKAPFKFSPRGALGHT</sequence>
<organism evidence="1 2">
    <name type="scientific">Labeo rohita</name>
    <name type="common">Indian major carp</name>
    <name type="synonym">Cyprinus rohita</name>
    <dbReference type="NCBI Taxonomy" id="84645"/>
    <lineage>
        <taxon>Eukaryota</taxon>
        <taxon>Metazoa</taxon>
        <taxon>Chordata</taxon>
        <taxon>Craniata</taxon>
        <taxon>Vertebrata</taxon>
        <taxon>Euteleostomi</taxon>
        <taxon>Actinopterygii</taxon>
        <taxon>Neopterygii</taxon>
        <taxon>Teleostei</taxon>
        <taxon>Ostariophysi</taxon>
        <taxon>Cypriniformes</taxon>
        <taxon>Cyprinidae</taxon>
        <taxon>Labeoninae</taxon>
        <taxon>Labeonini</taxon>
        <taxon>Labeo</taxon>
    </lineage>
</organism>
<evidence type="ECO:0000313" key="1">
    <source>
        <dbReference type="EMBL" id="RXN20762.1"/>
    </source>
</evidence>
<proteinExistence type="predicted"/>
<keyword evidence="2" id="KW-1185">Reference proteome</keyword>
<dbReference type="Proteomes" id="UP000290572">
    <property type="component" value="Unassembled WGS sequence"/>
</dbReference>
<reference evidence="1 2" key="1">
    <citation type="submission" date="2018-03" db="EMBL/GenBank/DDBJ databases">
        <title>Draft genome sequence of Rohu Carp (Labeo rohita).</title>
        <authorList>
            <person name="Das P."/>
            <person name="Kushwaha B."/>
            <person name="Joshi C.G."/>
            <person name="Kumar D."/>
            <person name="Nagpure N.S."/>
            <person name="Sahoo L."/>
            <person name="Das S.P."/>
            <person name="Bit A."/>
            <person name="Patnaik S."/>
            <person name="Meher P.K."/>
            <person name="Jayasankar P."/>
            <person name="Koringa P.G."/>
            <person name="Patel N.V."/>
            <person name="Hinsu A.T."/>
            <person name="Kumar R."/>
            <person name="Pandey M."/>
            <person name="Agarwal S."/>
            <person name="Srivastava S."/>
            <person name="Singh M."/>
            <person name="Iquebal M.A."/>
            <person name="Jaiswal S."/>
            <person name="Angadi U.B."/>
            <person name="Kumar N."/>
            <person name="Raza M."/>
            <person name="Shah T.M."/>
            <person name="Rai A."/>
            <person name="Jena J.K."/>
        </authorList>
    </citation>
    <scope>NUCLEOTIDE SEQUENCE [LARGE SCALE GENOMIC DNA]</scope>
    <source>
        <strain evidence="1">DASCIFA01</strain>
        <tissue evidence="1">Testis</tissue>
    </source>
</reference>
<dbReference type="EMBL" id="QBIY01012632">
    <property type="protein sequence ID" value="RXN20762.1"/>
    <property type="molecule type" value="Genomic_DNA"/>
</dbReference>
<comment type="caution">
    <text evidence="1">The sequence shown here is derived from an EMBL/GenBank/DDBJ whole genome shotgun (WGS) entry which is preliminary data.</text>
</comment>
<dbReference type="STRING" id="84645.A0A498MMH4"/>
<accession>A0A498MMH4</accession>
<protein>
    <submittedName>
        <fullName evidence="1">Ras GTPase-activating nGAP isoform X4</fullName>
    </submittedName>
</protein>
<dbReference type="AlphaFoldDB" id="A0A498MMH4"/>
<gene>
    <name evidence="1" type="ORF">ROHU_024733</name>
</gene>